<keyword evidence="8" id="KW-1185">Reference proteome</keyword>
<keyword evidence="5" id="KW-0472">Membrane</keyword>
<name>A0A3M2MG05_9ACTN</name>
<feature type="domain" description="Type II secretion system protein GspF" evidence="6">
    <location>
        <begin position="72"/>
        <end position="191"/>
    </location>
</feature>
<evidence type="ECO:0000259" key="6">
    <source>
        <dbReference type="Pfam" id="PF00482"/>
    </source>
</evidence>
<dbReference type="Proteomes" id="UP000282674">
    <property type="component" value="Unassembled WGS sequence"/>
</dbReference>
<comment type="caution">
    <text evidence="7">The sequence shown here is derived from an EMBL/GenBank/DDBJ whole genome shotgun (WGS) entry which is preliminary data.</text>
</comment>
<keyword evidence="3" id="KW-0812">Transmembrane</keyword>
<protein>
    <submittedName>
        <fullName evidence="7">Type II secretion system protein</fullName>
    </submittedName>
</protein>
<gene>
    <name evidence="7" type="ORF">EBO15_00285</name>
</gene>
<evidence type="ECO:0000256" key="2">
    <source>
        <dbReference type="ARBA" id="ARBA00022475"/>
    </source>
</evidence>
<dbReference type="EMBL" id="RFFG01000001">
    <property type="protein sequence ID" value="RMI47783.1"/>
    <property type="molecule type" value="Genomic_DNA"/>
</dbReference>
<organism evidence="7 8">
    <name type="scientific">Actinomadura harenae</name>
    <dbReference type="NCBI Taxonomy" id="2483351"/>
    <lineage>
        <taxon>Bacteria</taxon>
        <taxon>Bacillati</taxon>
        <taxon>Actinomycetota</taxon>
        <taxon>Actinomycetes</taxon>
        <taxon>Streptosporangiales</taxon>
        <taxon>Thermomonosporaceae</taxon>
        <taxon>Actinomadura</taxon>
    </lineage>
</organism>
<evidence type="ECO:0000313" key="8">
    <source>
        <dbReference type="Proteomes" id="UP000282674"/>
    </source>
</evidence>
<evidence type="ECO:0000256" key="5">
    <source>
        <dbReference type="ARBA" id="ARBA00023136"/>
    </source>
</evidence>
<dbReference type="GO" id="GO:0005886">
    <property type="term" value="C:plasma membrane"/>
    <property type="evidence" value="ECO:0007669"/>
    <property type="project" value="UniProtKB-SubCell"/>
</dbReference>
<evidence type="ECO:0000256" key="1">
    <source>
        <dbReference type="ARBA" id="ARBA00004651"/>
    </source>
</evidence>
<sequence>MVTAAMICAALAAWLFYGPSEASVRLQRALPSPTAPTRISTLLSRASSTRTAVLDQRRAPARWRASAVELCEGMAAELTAGRTPEEAFSATAAVLSPPLARALRAPPHHDPTHHLEHLAATRPGAESLRLLAATWRLGAERGGTLATVLDGLAAALRDEETQRQEVAVHLAAPRATARLLAVLPLLGLAMATALGTNPLPYLLTTPPGLACLTTALALDATGLYWTHHLATKAATHP</sequence>
<dbReference type="OrthoDB" id="4337966at2"/>
<evidence type="ECO:0000313" key="7">
    <source>
        <dbReference type="EMBL" id="RMI47783.1"/>
    </source>
</evidence>
<dbReference type="PANTHER" id="PTHR35007:SF4">
    <property type="entry name" value="CONSERVED TRANSMEMBRANE PROTEIN-RELATED"/>
    <property type="match status" value="1"/>
</dbReference>
<keyword evidence="2" id="KW-1003">Cell membrane</keyword>
<keyword evidence="4" id="KW-1133">Transmembrane helix</keyword>
<accession>A0A3M2MG05</accession>
<dbReference type="Pfam" id="PF00482">
    <property type="entry name" value="T2SSF"/>
    <property type="match status" value="1"/>
</dbReference>
<dbReference type="RefSeq" id="WP_122192232.1">
    <property type="nucleotide sequence ID" value="NZ_JBHSKC010000024.1"/>
</dbReference>
<comment type="subcellular location">
    <subcellularLocation>
        <location evidence="1">Cell membrane</location>
        <topology evidence="1">Multi-pass membrane protein</topology>
    </subcellularLocation>
</comment>
<dbReference type="PANTHER" id="PTHR35007">
    <property type="entry name" value="INTEGRAL MEMBRANE PROTEIN-RELATED"/>
    <property type="match status" value="1"/>
</dbReference>
<dbReference type="InterPro" id="IPR018076">
    <property type="entry name" value="T2SS_GspF_dom"/>
</dbReference>
<reference evidence="7 8" key="1">
    <citation type="submission" date="2018-10" db="EMBL/GenBank/DDBJ databases">
        <title>Isolation from soil.</title>
        <authorList>
            <person name="Hu J."/>
        </authorList>
    </citation>
    <scope>NUCLEOTIDE SEQUENCE [LARGE SCALE GENOMIC DNA]</scope>
    <source>
        <strain evidence="7 8">NEAU-Ht49</strain>
    </source>
</reference>
<evidence type="ECO:0000256" key="3">
    <source>
        <dbReference type="ARBA" id="ARBA00022692"/>
    </source>
</evidence>
<proteinExistence type="predicted"/>
<dbReference type="AlphaFoldDB" id="A0A3M2MG05"/>
<evidence type="ECO:0000256" key="4">
    <source>
        <dbReference type="ARBA" id="ARBA00022989"/>
    </source>
</evidence>